<evidence type="ECO:0000313" key="4">
    <source>
        <dbReference type="Proteomes" id="UP000199657"/>
    </source>
</evidence>
<evidence type="ECO:0000259" key="2">
    <source>
        <dbReference type="Pfam" id="PF00266"/>
    </source>
</evidence>
<reference evidence="3 4" key="1">
    <citation type="submission" date="2016-10" db="EMBL/GenBank/DDBJ databases">
        <authorList>
            <person name="de Groot N.N."/>
        </authorList>
    </citation>
    <scope>NUCLEOTIDE SEQUENCE [LARGE SCALE GENOMIC DNA]</scope>
    <source>
        <strain evidence="3 4">CGMCC 1.6291</strain>
    </source>
</reference>
<dbReference type="InterPro" id="IPR015421">
    <property type="entry name" value="PyrdxlP-dep_Trfase_major"/>
</dbReference>
<evidence type="ECO:0000256" key="1">
    <source>
        <dbReference type="ARBA" id="ARBA00022898"/>
    </source>
</evidence>
<gene>
    <name evidence="3" type="ORF">SAMN04488052_101520</name>
</gene>
<dbReference type="AlphaFoldDB" id="A0A1H8QEC5"/>
<dbReference type="GO" id="GO:0016829">
    <property type="term" value="F:lyase activity"/>
    <property type="evidence" value="ECO:0007669"/>
    <property type="project" value="UniProtKB-KW"/>
</dbReference>
<dbReference type="PANTHER" id="PTHR43586:SF15">
    <property type="entry name" value="BLR3095 PROTEIN"/>
    <property type="match status" value="1"/>
</dbReference>
<sequence length="380" mass="41625">MPHPQFPQDDAIIHLNHAGVGGWPQRTADAVSDFARENLHRGSANYPRWLETEQRLRERLAALIGAPDPGDVALVKNTSEALSFVAYGISWSAGDEVIINRSEFPSNRIVWESLRDQGVVIRDVDLHDPDHLSPEDALIAAMNSRTRLVSVSAVQYGSGLRMDLERLSAACRDRDVLFCVDAIQQLGALRFDLSSVDADFVVADGHKWLLGPEGLGLFYCRPSIRDSLKLTQYGWHMVEDAGNYDTVDWEPARSARRFECGSPNLMAVHGLEASLAVLQDDAGMDAVESGVLACTEYLAERIADSGRLEVISNRAPARRSGILVFRSPQADNTALYRALMAEGILCAARGGGVRFSPHFYLSTSQLEHAVSRAEALAGTL</sequence>
<accession>A0A1H8QEC5</accession>
<feature type="domain" description="Aminotransferase class V" evidence="2">
    <location>
        <begin position="23"/>
        <end position="348"/>
    </location>
</feature>
<dbReference type="Gene3D" id="3.40.640.10">
    <property type="entry name" value="Type I PLP-dependent aspartate aminotransferase-like (Major domain)"/>
    <property type="match status" value="1"/>
</dbReference>
<dbReference type="Proteomes" id="UP000199657">
    <property type="component" value="Unassembled WGS sequence"/>
</dbReference>
<protein>
    <submittedName>
        <fullName evidence="3">Selenocysteine lyase/Cysteine desulfurase</fullName>
    </submittedName>
</protein>
<dbReference type="InterPro" id="IPR015424">
    <property type="entry name" value="PyrdxlP-dep_Trfase"/>
</dbReference>
<dbReference type="InterPro" id="IPR015422">
    <property type="entry name" value="PyrdxlP-dep_Trfase_small"/>
</dbReference>
<dbReference type="RefSeq" id="WP_091639663.1">
    <property type="nucleotide sequence ID" value="NZ_FOEG01000001.1"/>
</dbReference>
<dbReference type="Pfam" id="PF00266">
    <property type="entry name" value="Aminotran_5"/>
    <property type="match status" value="1"/>
</dbReference>
<dbReference type="InterPro" id="IPR000192">
    <property type="entry name" value="Aminotrans_V_dom"/>
</dbReference>
<dbReference type="SUPFAM" id="SSF53383">
    <property type="entry name" value="PLP-dependent transferases"/>
    <property type="match status" value="1"/>
</dbReference>
<organism evidence="3 4">
    <name type="scientific">Aquisalimonas asiatica</name>
    <dbReference type="NCBI Taxonomy" id="406100"/>
    <lineage>
        <taxon>Bacteria</taxon>
        <taxon>Pseudomonadati</taxon>
        <taxon>Pseudomonadota</taxon>
        <taxon>Gammaproteobacteria</taxon>
        <taxon>Chromatiales</taxon>
        <taxon>Ectothiorhodospiraceae</taxon>
        <taxon>Aquisalimonas</taxon>
    </lineage>
</organism>
<dbReference type="STRING" id="406100.SAMN04488052_101520"/>
<dbReference type="EMBL" id="FOEG01000001">
    <property type="protein sequence ID" value="SEO52351.1"/>
    <property type="molecule type" value="Genomic_DNA"/>
</dbReference>
<keyword evidence="4" id="KW-1185">Reference proteome</keyword>
<keyword evidence="1" id="KW-0663">Pyridoxal phosphate</keyword>
<name>A0A1H8QEC5_9GAMM</name>
<dbReference type="OrthoDB" id="9764293at2"/>
<dbReference type="Gene3D" id="3.90.1150.10">
    <property type="entry name" value="Aspartate Aminotransferase, domain 1"/>
    <property type="match status" value="1"/>
</dbReference>
<proteinExistence type="predicted"/>
<keyword evidence="3" id="KW-0456">Lyase</keyword>
<dbReference type="PANTHER" id="PTHR43586">
    <property type="entry name" value="CYSTEINE DESULFURASE"/>
    <property type="match status" value="1"/>
</dbReference>
<evidence type="ECO:0000313" key="3">
    <source>
        <dbReference type="EMBL" id="SEO52351.1"/>
    </source>
</evidence>